<accession>A0A4C1ZRI6</accession>
<dbReference type="Gene3D" id="3.30.420.10">
    <property type="entry name" value="Ribonuclease H-like superfamily/Ribonuclease H"/>
    <property type="match status" value="1"/>
</dbReference>
<keyword evidence="2" id="KW-1185">Reference proteome</keyword>
<name>A0A4C1ZRI6_EUMVA</name>
<dbReference type="Proteomes" id="UP000299102">
    <property type="component" value="Unassembled WGS sequence"/>
</dbReference>
<dbReference type="EMBL" id="BGZK01002091">
    <property type="protein sequence ID" value="GBP90560.1"/>
    <property type="molecule type" value="Genomic_DNA"/>
</dbReference>
<evidence type="ECO:0008006" key="3">
    <source>
        <dbReference type="Google" id="ProtNLM"/>
    </source>
</evidence>
<dbReference type="AlphaFoldDB" id="A0A4C1ZRI6"/>
<comment type="caution">
    <text evidence="1">The sequence shown here is derived from an EMBL/GenBank/DDBJ whole genome shotgun (WGS) entry which is preliminary data.</text>
</comment>
<dbReference type="InterPro" id="IPR036397">
    <property type="entry name" value="RNaseH_sf"/>
</dbReference>
<protein>
    <recommendedName>
        <fullName evidence="3">Mariner Mos1 transposase</fullName>
    </recommendedName>
</protein>
<sequence>MDVLLHAGKKATVFCMDFRRRQQTNNIEASEKRRQKDFFSKAGPLRTVPLEEQNTVNAERYTTICLPSILEKVREKQPRIRMLSHHHDASPHTANKTIPFSTSEKVKLVTHPAFNPDLAPRGLIFTEPEETV</sequence>
<evidence type="ECO:0000313" key="1">
    <source>
        <dbReference type="EMBL" id="GBP90560.1"/>
    </source>
</evidence>
<reference evidence="1 2" key="1">
    <citation type="journal article" date="2019" name="Commun. Biol.">
        <title>The bagworm genome reveals a unique fibroin gene that provides high tensile strength.</title>
        <authorList>
            <person name="Kono N."/>
            <person name="Nakamura H."/>
            <person name="Ohtoshi R."/>
            <person name="Tomita M."/>
            <person name="Numata K."/>
            <person name="Arakawa K."/>
        </authorList>
    </citation>
    <scope>NUCLEOTIDE SEQUENCE [LARGE SCALE GENOMIC DNA]</scope>
</reference>
<dbReference type="GO" id="GO:0003676">
    <property type="term" value="F:nucleic acid binding"/>
    <property type="evidence" value="ECO:0007669"/>
    <property type="project" value="InterPro"/>
</dbReference>
<gene>
    <name evidence="1" type="ORF">EVAR_64284_1</name>
</gene>
<evidence type="ECO:0000313" key="2">
    <source>
        <dbReference type="Proteomes" id="UP000299102"/>
    </source>
</evidence>
<proteinExistence type="predicted"/>
<organism evidence="1 2">
    <name type="scientific">Eumeta variegata</name>
    <name type="common">Bagworm moth</name>
    <name type="synonym">Eumeta japonica</name>
    <dbReference type="NCBI Taxonomy" id="151549"/>
    <lineage>
        <taxon>Eukaryota</taxon>
        <taxon>Metazoa</taxon>
        <taxon>Ecdysozoa</taxon>
        <taxon>Arthropoda</taxon>
        <taxon>Hexapoda</taxon>
        <taxon>Insecta</taxon>
        <taxon>Pterygota</taxon>
        <taxon>Neoptera</taxon>
        <taxon>Endopterygota</taxon>
        <taxon>Lepidoptera</taxon>
        <taxon>Glossata</taxon>
        <taxon>Ditrysia</taxon>
        <taxon>Tineoidea</taxon>
        <taxon>Psychidae</taxon>
        <taxon>Oiketicinae</taxon>
        <taxon>Eumeta</taxon>
    </lineage>
</organism>